<proteinExistence type="predicted"/>
<dbReference type="AlphaFoldDB" id="A0A7Y2K1I9"/>
<evidence type="ECO:0000313" key="3">
    <source>
        <dbReference type="Proteomes" id="UP000533905"/>
    </source>
</evidence>
<gene>
    <name evidence="2" type="ORF">HGB41_18335</name>
</gene>
<dbReference type="Proteomes" id="UP000533905">
    <property type="component" value="Unassembled WGS sequence"/>
</dbReference>
<dbReference type="EMBL" id="JABAIV010000007">
    <property type="protein sequence ID" value="NNG24946.1"/>
    <property type="molecule type" value="Genomic_DNA"/>
</dbReference>
<sequence length="198" mass="21122">MQGSMDKGSAQGNRRFLMGIGVSVAVHVLLMFAYRHSGTVLPAAAPEPQPLVVFIRPPPPAPPRVEVAPQLRAEPVAQRSARKPVPKRVIAVPASPQEAPADPFVVQQPDAPAPAAEGAPTFDMNAAKQTARQLAGHTRLGREGTALAQFPEPPLETESKYAKAISKAKRRNCKDGLPGGLLAPLFLMMDKKDSGCKW</sequence>
<protein>
    <submittedName>
        <fullName evidence="2">Uncharacterized protein</fullName>
    </submittedName>
</protein>
<keyword evidence="1" id="KW-0472">Membrane</keyword>
<reference evidence="2 3" key="1">
    <citation type="submission" date="2020-04" db="EMBL/GenBank/DDBJ databases">
        <title>Massilia sp. nov., a cold adapted bacteria isolated from Arctic soil.</title>
        <authorList>
            <person name="Son J."/>
            <person name="Ka J.-O."/>
        </authorList>
    </citation>
    <scope>NUCLEOTIDE SEQUENCE [LARGE SCALE GENOMIC DNA]</scope>
    <source>
        <strain evidence="2 3">ML15P13</strain>
    </source>
</reference>
<keyword evidence="1" id="KW-0812">Transmembrane</keyword>
<keyword evidence="1" id="KW-1133">Transmembrane helix</keyword>
<feature type="transmembrane region" description="Helical" evidence="1">
    <location>
        <begin position="16"/>
        <end position="34"/>
    </location>
</feature>
<dbReference type="RefSeq" id="WP_171087106.1">
    <property type="nucleotide sequence ID" value="NZ_JABAIV010000007.1"/>
</dbReference>
<comment type="caution">
    <text evidence="2">The sequence shown here is derived from an EMBL/GenBank/DDBJ whole genome shotgun (WGS) entry which is preliminary data.</text>
</comment>
<keyword evidence="3" id="KW-1185">Reference proteome</keyword>
<accession>A0A7Y2K1I9</accession>
<name>A0A7Y2K1I9_9BURK</name>
<evidence type="ECO:0000256" key="1">
    <source>
        <dbReference type="SAM" id="Phobius"/>
    </source>
</evidence>
<organism evidence="2 3">
    <name type="scientific">Telluria aromaticivorans</name>
    <dbReference type="NCBI Taxonomy" id="2725995"/>
    <lineage>
        <taxon>Bacteria</taxon>
        <taxon>Pseudomonadati</taxon>
        <taxon>Pseudomonadota</taxon>
        <taxon>Betaproteobacteria</taxon>
        <taxon>Burkholderiales</taxon>
        <taxon>Oxalobacteraceae</taxon>
        <taxon>Telluria group</taxon>
        <taxon>Telluria</taxon>
    </lineage>
</organism>
<evidence type="ECO:0000313" key="2">
    <source>
        <dbReference type="EMBL" id="NNG24946.1"/>
    </source>
</evidence>